<dbReference type="GO" id="GO:0006508">
    <property type="term" value="P:proteolysis"/>
    <property type="evidence" value="ECO:0007669"/>
    <property type="project" value="UniProtKB-KW"/>
</dbReference>
<comment type="similarity">
    <text evidence="2 7">Belongs to the peptidase M14 family.</text>
</comment>
<keyword evidence="4" id="KW-0378">Hydrolase</keyword>
<dbReference type="STRING" id="1802312.A3C06_01865"/>
<dbReference type="Pfam" id="PF00246">
    <property type="entry name" value="Peptidase_M14"/>
    <property type="match status" value="1"/>
</dbReference>
<evidence type="ECO:0000256" key="2">
    <source>
        <dbReference type="ARBA" id="ARBA00005988"/>
    </source>
</evidence>
<evidence type="ECO:0000256" key="8">
    <source>
        <dbReference type="SAM" id="Phobius"/>
    </source>
</evidence>
<dbReference type="SMART" id="SM00631">
    <property type="entry name" value="Zn_pept"/>
    <property type="match status" value="1"/>
</dbReference>
<dbReference type="PANTHER" id="PTHR11705">
    <property type="entry name" value="PROTEASE FAMILY M14 CARBOXYPEPTIDASE A,B"/>
    <property type="match status" value="1"/>
</dbReference>
<organism evidence="10 11">
    <name type="scientific">Candidatus Taylorbacteria bacterium RIFCSPHIGHO2_02_FULL_46_13</name>
    <dbReference type="NCBI Taxonomy" id="1802312"/>
    <lineage>
        <taxon>Bacteria</taxon>
        <taxon>Candidatus Tayloriibacteriota</taxon>
    </lineage>
</organism>
<keyword evidence="8" id="KW-0812">Transmembrane</keyword>
<feature type="transmembrane region" description="Helical" evidence="8">
    <location>
        <begin position="9"/>
        <end position="29"/>
    </location>
</feature>
<dbReference type="PANTHER" id="PTHR11705:SF143">
    <property type="entry name" value="SLL0236 PROTEIN"/>
    <property type="match status" value="1"/>
</dbReference>
<dbReference type="Proteomes" id="UP000177565">
    <property type="component" value="Unassembled WGS sequence"/>
</dbReference>
<evidence type="ECO:0000313" key="10">
    <source>
        <dbReference type="EMBL" id="OHA25950.1"/>
    </source>
</evidence>
<dbReference type="EMBL" id="MHRQ01000029">
    <property type="protein sequence ID" value="OHA25950.1"/>
    <property type="molecule type" value="Genomic_DNA"/>
</dbReference>
<evidence type="ECO:0000256" key="4">
    <source>
        <dbReference type="ARBA" id="ARBA00022801"/>
    </source>
</evidence>
<keyword evidence="8" id="KW-0472">Membrane</keyword>
<evidence type="ECO:0000259" key="9">
    <source>
        <dbReference type="PROSITE" id="PS52035"/>
    </source>
</evidence>
<dbReference type="CDD" id="cd00596">
    <property type="entry name" value="Peptidase_M14_like"/>
    <property type="match status" value="1"/>
</dbReference>
<dbReference type="AlphaFoldDB" id="A0A1G2MPX5"/>
<dbReference type="SUPFAM" id="SSF53187">
    <property type="entry name" value="Zn-dependent exopeptidases"/>
    <property type="match status" value="1"/>
</dbReference>
<name>A0A1G2MPX5_9BACT</name>
<keyword evidence="6" id="KW-0482">Metalloprotease</keyword>
<protein>
    <recommendedName>
        <fullName evidence="9">Peptidase M14 domain-containing protein</fullName>
    </recommendedName>
</protein>
<feature type="active site" description="Proton donor/acceptor" evidence="7">
    <location>
        <position position="267"/>
    </location>
</feature>
<dbReference type="GO" id="GO:0004181">
    <property type="term" value="F:metallocarboxypeptidase activity"/>
    <property type="evidence" value="ECO:0007669"/>
    <property type="project" value="InterPro"/>
</dbReference>
<dbReference type="Gene3D" id="3.40.630.10">
    <property type="entry name" value="Zn peptidases"/>
    <property type="match status" value="1"/>
</dbReference>
<keyword evidence="8" id="KW-1133">Transmembrane helix</keyword>
<dbReference type="PROSITE" id="PS52035">
    <property type="entry name" value="PEPTIDASE_M14"/>
    <property type="match status" value="1"/>
</dbReference>
<evidence type="ECO:0000256" key="1">
    <source>
        <dbReference type="ARBA" id="ARBA00001947"/>
    </source>
</evidence>
<sequence length="298" mass="32472">MRPHVTKPLAVIVLILTALGIGVFTFVSLRKTAPEIQPAVAKDLSPKHTIIGQSVLGRDIGAYTYGNGATHLVFVGGMHGGYEWNSVLLAYTFMDYLDANPDAIPDNLTVTVIPSVNPDGVYKVVGKSGRFTYADISTNQQTLVSGRFNANTVDLNRNFDCKWKPESMWQTKTVSGGSAAFSEPETKAIRNFILENNPRAVIFWHSQSNAVYASACQDGILPETLAIMNAYSDASGYPAVKTFDAYETTGAADDWLASVNIPSITVELKTHDTIEWNQNLAGIKALFGYYGYDRGEAQ</sequence>
<accession>A0A1G2MPX5</accession>
<proteinExistence type="inferred from homology"/>
<evidence type="ECO:0000256" key="6">
    <source>
        <dbReference type="ARBA" id="ARBA00023049"/>
    </source>
</evidence>
<comment type="caution">
    <text evidence="10">The sequence shown here is derived from an EMBL/GenBank/DDBJ whole genome shotgun (WGS) entry which is preliminary data.</text>
</comment>
<evidence type="ECO:0000256" key="7">
    <source>
        <dbReference type="PROSITE-ProRule" id="PRU01379"/>
    </source>
</evidence>
<dbReference type="InterPro" id="IPR000834">
    <property type="entry name" value="Peptidase_M14"/>
</dbReference>
<evidence type="ECO:0000256" key="5">
    <source>
        <dbReference type="ARBA" id="ARBA00022833"/>
    </source>
</evidence>
<gene>
    <name evidence="10" type="ORF">A3C06_01865</name>
</gene>
<reference evidence="10 11" key="1">
    <citation type="journal article" date="2016" name="Nat. Commun.">
        <title>Thousands of microbial genomes shed light on interconnected biogeochemical processes in an aquifer system.</title>
        <authorList>
            <person name="Anantharaman K."/>
            <person name="Brown C.T."/>
            <person name="Hug L.A."/>
            <person name="Sharon I."/>
            <person name="Castelle C.J."/>
            <person name="Probst A.J."/>
            <person name="Thomas B.C."/>
            <person name="Singh A."/>
            <person name="Wilkins M.J."/>
            <person name="Karaoz U."/>
            <person name="Brodie E.L."/>
            <person name="Williams K.H."/>
            <person name="Hubbard S.S."/>
            <person name="Banfield J.F."/>
        </authorList>
    </citation>
    <scope>NUCLEOTIDE SEQUENCE [LARGE SCALE GENOMIC DNA]</scope>
</reference>
<feature type="domain" description="Peptidase M14" evidence="9">
    <location>
        <begin position="25"/>
        <end position="290"/>
    </location>
</feature>
<comment type="cofactor">
    <cofactor evidence="1">
        <name>Zn(2+)</name>
        <dbReference type="ChEBI" id="CHEBI:29105"/>
    </cofactor>
</comment>
<keyword evidence="3" id="KW-0645">Protease</keyword>
<evidence type="ECO:0000313" key="11">
    <source>
        <dbReference type="Proteomes" id="UP000177565"/>
    </source>
</evidence>
<evidence type="ECO:0000256" key="3">
    <source>
        <dbReference type="ARBA" id="ARBA00022670"/>
    </source>
</evidence>
<keyword evidence="5" id="KW-0862">Zinc</keyword>
<dbReference type="GO" id="GO:0005615">
    <property type="term" value="C:extracellular space"/>
    <property type="evidence" value="ECO:0007669"/>
    <property type="project" value="TreeGrafter"/>
</dbReference>
<dbReference type="GO" id="GO:0008270">
    <property type="term" value="F:zinc ion binding"/>
    <property type="evidence" value="ECO:0007669"/>
    <property type="project" value="InterPro"/>
</dbReference>